<keyword evidence="1" id="KW-0347">Helicase</keyword>
<accession>A0A2K9VHQ3</accession>
<evidence type="ECO:0000313" key="1">
    <source>
        <dbReference type="EMBL" id="AUV61891.1"/>
    </source>
</evidence>
<organism evidence="1 2">
    <name type="scientific">Pseudomonas phage Littlefix</name>
    <dbReference type="NCBI Taxonomy" id="2079289"/>
    <lineage>
        <taxon>Viruses</taxon>
        <taxon>Duplodnaviria</taxon>
        <taxon>Heunggongvirae</taxon>
        <taxon>Uroviricota</taxon>
        <taxon>Caudoviricetes</taxon>
        <taxon>Schitoviridae</taxon>
        <taxon>Littlefixvirus</taxon>
        <taxon>Littlefixvirus littlefix</taxon>
    </lineage>
</organism>
<sequence length="387" mass="43673">MLLKGYAGTGKSTLVRMFAEKTHKLDEMRKLVDPNWAGMTIMYTATTNQAATSLAQAMGGGVKTSTVHTALQLKLITEDYRTKKKKLIPYGEKVRNALIFVDEASYIDQALLSLIFHQTENCKIVFIGDPAQLTPVGSTFMPAFEMNRNEIELTDLVRFDEGPISTMVSNLRDTVLTNTWHKFQLADGIIEHVSRADFDMLAHRAFMNEKEWGVTKILGYHNDRVVHFNNKLSEQVIGTSELQVGQRVASNTAASNGSSRVYNNEEVLIEELEETRSYGFDGWMVRLANKEGIYFMPKERHYKNEAHKVAVREDDYDAMKYIDEEWVDLRPAFSCTVNKSQGSTYDTAFIDLDDINAGARTANQLARLLYVGNGRCRSRCIMTGDVG</sequence>
<proteinExistence type="predicted"/>
<dbReference type="Proteomes" id="UP000240903">
    <property type="component" value="Segment"/>
</dbReference>
<keyword evidence="2" id="KW-1185">Reference proteome</keyword>
<dbReference type="SUPFAM" id="SSF52540">
    <property type="entry name" value="P-loop containing nucleoside triphosphate hydrolases"/>
    <property type="match status" value="1"/>
</dbReference>
<keyword evidence="1" id="KW-0378">Hydrolase</keyword>
<gene>
    <name evidence="1" type="ORF">PsPhLittlefix_gp76</name>
</gene>
<dbReference type="InterPro" id="IPR027417">
    <property type="entry name" value="P-loop_NTPase"/>
</dbReference>
<keyword evidence="1" id="KW-0547">Nucleotide-binding</keyword>
<dbReference type="EMBL" id="MG775260">
    <property type="protein sequence ID" value="AUV61891.1"/>
    <property type="molecule type" value="Genomic_DNA"/>
</dbReference>
<reference evidence="2" key="1">
    <citation type="submission" date="2018-01" db="EMBL/GenBank/DDBJ databases">
        <title>Pseudomonas phages infecting Pseudomonas sp. isolated from Prunus avium.</title>
        <authorList>
            <person name="Colberg O."/>
            <person name="Carstens A.B."/>
            <person name="Kot W."/>
            <person name="Hansen L.H."/>
        </authorList>
    </citation>
    <scope>NUCLEOTIDE SEQUENCE [LARGE SCALE GENOMIC DNA]</scope>
</reference>
<keyword evidence="1" id="KW-0067">ATP-binding</keyword>
<protein>
    <submittedName>
        <fullName evidence="1">DNA helicase</fullName>
    </submittedName>
</protein>
<dbReference type="Pfam" id="PF13604">
    <property type="entry name" value="AAA_30"/>
    <property type="match status" value="1"/>
</dbReference>
<dbReference type="Gene3D" id="3.40.50.300">
    <property type="entry name" value="P-loop containing nucleotide triphosphate hydrolases"/>
    <property type="match status" value="2"/>
</dbReference>
<dbReference type="GO" id="GO:0004386">
    <property type="term" value="F:helicase activity"/>
    <property type="evidence" value="ECO:0007669"/>
    <property type="project" value="UniProtKB-KW"/>
</dbReference>
<dbReference type="CDD" id="cd18809">
    <property type="entry name" value="SF1_C_RecD"/>
    <property type="match status" value="1"/>
</dbReference>
<name>A0A2K9VHQ3_9CAUD</name>
<evidence type="ECO:0000313" key="2">
    <source>
        <dbReference type="Proteomes" id="UP000240903"/>
    </source>
</evidence>